<gene>
    <name evidence="2" type="ORF">CEE36_03810</name>
</gene>
<dbReference type="EMBL" id="NJBO01000004">
    <property type="protein sequence ID" value="TKJ43471.1"/>
    <property type="molecule type" value="Genomic_DNA"/>
</dbReference>
<dbReference type="Proteomes" id="UP000317778">
    <property type="component" value="Unassembled WGS sequence"/>
</dbReference>
<dbReference type="AlphaFoldDB" id="A0A532V8E9"/>
<keyword evidence="1" id="KW-0732">Signal</keyword>
<evidence type="ECO:0000313" key="3">
    <source>
        <dbReference type="Proteomes" id="UP000317778"/>
    </source>
</evidence>
<proteinExistence type="predicted"/>
<accession>A0A532V8E9</accession>
<reference evidence="2 3" key="1">
    <citation type="submission" date="2017-06" db="EMBL/GenBank/DDBJ databases">
        <title>Novel microbial phyla capable of carbon fixation and sulfur reduction in deep-sea sediments.</title>
        <authorList>
            <person name="Huang J."/>
            <person name="Baker B."/>
            <person name="Wang Y."/>
        </authorList>
    </citation>
    <scope>NUCLEOTIDE SEQUENCE [LARGE SCALE GENOMIC DNA]</scope>
    <source>
        <strain evidence="2">B3_TA06</strain>
    </source>
</reference>
<protein>
    <recommendedName>
        <fullName evidence="4">FlgD Ig-like domain-containing protein</fullName>
    </recommendedName>
</protein>
<evidence type="ECO:0000256" key="1">
    <source>
        <dbReference type="SAM" id="SignalP"/>
    </source>
</evidence>
<name>A0A532V8E9_UNCT6</name>
<evidence type="ECO:0000313" key="2">
    <source>
        <dbReference type="EMBL" id="TKJ43471.1"/>
    </source>
</evidence>
<sequence>MKARHVFLALTLVVGLAFAQASVEGSGGQGAMLFEAGGSARSLAMGQAYTAIADQGEAVLYNPAGLGQIHSAKLSLLGGTLYGNTYQSVLAYNMPWATYGTFGLAYAGAFGALEETIAPDGTNIAAEDGMSNSGVMISYAKKFSAFSVGLAPKILFSRLSDEQALAFDVDVGFMLYPLSPILAKKPTSSLPYDLLTLGVAAKNLLAATMDYTGSGMEPANPRIVRAGLGIRLLDNRVKLASDISYTLDDNEVFGWYEGLEVYPARLLALRAGINHNFFSFGLGVNTDLSRSVALEVDYAFMMNYASEFLLEPIHKVSLNLNLKSVAGLWLASRPVELNSPADYAEISVNGAAQFKGRIKRWVFEIKDAGGNVVYRKAQDVYGEIDELPSKFTWNGVNSIRGGQVDKGTYYYQITITDKLGDKIVYEGLLLKVDWKGVRR</sequence>
<dbReference type="Gene3D" id="2.40.160.60">
    <property type="entry name" value="Outer membrane protein transport protein (OMPP1/FadL/TodX)"/>
    <property type="match status" value="1"/>
</dbReference>
<comment type="caution">
    <text evidence="2">The sequence shown here is derived from an EMBL/GenBank/DDBJ whole genome shotgun (WGS) entry which is preliminary data.</text>
</comment>
<feature type="signal peptide" evidence="1">
    <location>
        <begin position="1"/>
        <end position="19"/>
    </location>
</feature>
<feature type="chain" id="PRO_5022029666" description="FlgD Ig-like domain-containing protein" evidence="1">
    <location>
        <begin position="20"/>
        <end position="439"/>
    </location>
</feature>
<organism evidence="2 3">
    <name type="scientific">candidate division TA06 bacterium B3_TA06</name>
    <dbReference type="NCBI Taxonomy" id="2012487"/>
    <lineage>
        <taxon>Bacteria</taxon>
        <taxon>Bacteria division TA06</taxon>
    </lineage>
</organism>
<dbReference type="Gene3D" id="2.60.40.4070">
    <property type="match status" value="1"/>
</dbReference>
<evidence type="ECO:0008006" key="4">
    <source>
        <dbReference type="Google" id="ProtNLM"/>
    </source>
</evidence>